<accession>A0A3M2LK50</accession>
<evidence type="ECO:0000256" key="9">
    <source>
        <dbReference type="ARBA" id="ARBA00048350"/>
    </source>
</evidence>
<feature type="binding site" evidence="10">
    <location>
        <begin position="86"/>
        <end position="88"/>
    </location>
    <ligand>
        <name>L-cysteinyl-5'-AMP</name>
        <dbReference type="ChEBI" id="CHEBI:144924"/>
    </ligand>
</feature>
<dbReference type="PANTHER" id="PTHR10890:SF3">
    <property type="entry name" value="CYSTEINE--TRNA LIGASE, CYTOPLASMIC"/>
    <property type="match status" value="1"/>
</dbReference>
<dbReference type="Pfam" id="PF01406">
    <property type="entry name" value="tRNA-synt_1e"/>
    <property type="match status" value="1"/>
</dbReference>
<evidence type="ECO:0000259" key="11">
    <source>
        <dbReference type="Pfam" id="PF01406"/>
    </source>
</evidence>
<keyword evidence="6 10" id="KW-0547">Nucleotide-binding</keyword>
<evidence type="ECO:0000256" key="4">
    <source>
        <dbReference type="ARBA" id="ARBA00022598"/>
    </source>
</evidence>
<dbReference type="GO" id="GO:0005829">
    <property type="term" value="C:cytosol"/>
    <property type="evidence" value="ECO:0007669"/>
    <property type="project" value="TreeGrafter"/>
</dbReference>
<keyword evidence="8 10" id="KW-0067">ATP-binding</keyword>
<dbReference type="PRINTS" id="PR00983">
    <property type="entry name" value="TRNASYNTHCYS"/>
</dbReference>
<dbReference type="GO" id="GO:0006423">
    <property type="term" value="P:cysteinyl-tRNA aminoacylation"/>
    <property type="evidence" value="ECO:0007669"/>
    <property type="project" value="TreeGrafter"/>
</dbReference>
<feature type="short sequence motif" description="'KMSKS' region" evidence="10">
    <location>
        <begin position="290"/>
        <end position="294"/>
    </location>
</feature>
<feature type="binding site" evidence="10">
    <location>
        <position position="232"/>
    </location>
    <ligand>
        <name>Zn(2+)</name>
        <dbReference type="ChEBI" id="CHEBI:29105"/>
    </ligand>
</feature>
<comment type="subunit">
    <text evidence="3 10">Monomer.</text>
</comment>
<dbReference type="CDD" id="cd00672">
    <property type="entry name" value="CysRS_core"/>
    <property type="match status" value="1"/>
</dbReference>
<name>A0A3M2LK50_9ACTN</name>
<dbReference type="GO" id="GO:0008270">
    <property type="term" value="F:zinc ion binding"/>
    <property type="evidence" value="ECO:0007669"/>
    <property type="project" value="UniProtKB-UniRule"/>
</dbReference>
<sequence>MRSWPAPEVPSLPELGLAGAAGALRLHDTGAGEARPADPGPTARMYVCGITPYDATHLGHANTYLAFDLVNRVWRDQGRRVHYVQNATDIDDPLLERAERDGLDWRDLADREIELFREDMTALRVLPPDQYIGAVEAIPLVVKMIEELRARDAVYEVDGDLYFPVAAEPGFGEVSGLDRDRMRPLFAERGGDPDRPGKRDPLDALVWLAQRPGEPGWDSPFGKGRPGWHIECSAISVEHLGMAFDVEGGGSDLAFPHHEMGAAHAQVATGERPHARAYVHAGMVGLDGEKMSKSRGNLVFVSTLRRGGADPMAIRLALLSHHYRSDWEWTGGQLDDATTRITRWRAAVAAPAGPSAGDVLETVRERLNDDLDAPGALAAVDAWADAALTGTGGDTEAPAQVRALVDALLGVEL</sequence>
<dbReference type="GO" id="GO:0010125">
    <property type="term" value="P:mycothiol biosynthetic process"/>
    <property type="evidence" value="ECO:0007669"/>
    <property type="project" value="UniProtKB-UniRule"/>
</dbReference>
<evidence type="ECO:0000256" key="6">
    <source>
        <dbReference type="ARBA" id="ARBA00022741"/>
    </source>
</evidence>
<evidence type="ECO:0000256" key="1">
    <source>
        <dbReference type="ARBA" id="ARBA00003679"/>
    </source>
</evidence>
<keyword evidence="13" id="KW-1185">Reference proteome</keyword>
<keyword evidence="5 10" id="KW-0479">Metal-binding</keyword>
<feature type="domain" description="tRNA synthetases class I catalytic" evidence="11">
    <location>
        <begin position="43"/>
        <end position="337"/>
    </location>
</feature>
<dbReference type="InterPro" id="IPR032678">
    <property type="entry name" value="tRNA-synt_1_cat_dom"/>
</dbReference>
<dbReference type="InterPro" id="IPR024909">
    <property type="entry name" value="Cys-tRNA/MSH_ligase"/>
</dbReference>
<evidence type="ECO:0000256" key="7">
    <source>
        <dbReference type="ARBA" id="ARBA00022833"/>
    </source>
</evidence>
<protein>
    <recommendedName>
        <fullName evidence="10">L-cysteine:1D-myo-inositol 2-amino-2-deoxy-alpha-D-glucopyranoside ligase</fullName>
        <shortName evidence="10">L-Cys:GlcN-Ins ligase</shortName>
        <ecNumber evidence="10">6.3.1.13</ecNumber>
    </recommendedName>
    <alternativeName>
        <fullName evidence="10">Mycothiol ligase</fullName>
        <shortName evidence="10">MSH ligase</shortName>
    </alternativeName>
</protein>
<feature type="binding site" evidence="10">
    <location>
        <position position="284"/>
    </location>
    <ligand>
        <name>L-cysteinyl-5'-AMP</name>
        <dbReference type="ChEBI" id="CHEBI:144924"/>
    </ligand>
</feature>
<comment type="similarity">
    <text evidence="2 10">Belongs to the class-I aminoacyl-tRNA synthetase family. MshC subfamily.</text>
</comment>
<feature type="short sequence motif" description="'HIGH' region" evidence="10">
    <location>
        <begin position="50"/>
        <end position="60"/>
    </location>
</feature>
<feature type="binding site" evidence="10">
    <location>
        <position position="63"/>
    </location>
    <ligand>
        <name>L-cysteinyl-5'-AMP</name>
        <dbReference type="ChEBI" id="CHEBI:144924"/>
    </ligand>
</feature>
<comment type="catalytic activity">
    <reaction evidence="9 10">
        <text>1D-myo-inositol 2-amino-2-deoxy-alpha-D-glucopyranoside + L-cysteine + ATP = 1D-myo-inositol 2-(L-cysteinylamino)-2-deoxy-alpha-D-glucopyranoside + AMP + diphosphate + H(+)</text>
        <dbReference type="Rhea" id="RHEA:26176"/>
        <dbReference type="ChEBI" id="CHEBI:15378"/>
        <dbReference type="ChEBI" id="CHEBI:30616"/>
        <dbReference type="ChEBI" id="CHEBI:33019"/>
        <dbReference type="ChEBI" id="CHEBI:35235"/>
        <dbReference type="ChEBI" id="CHEBI:58886"/>
        <dbReference type="ChEBI" id="CHEBI:58887"/>
        <dbReference type="ChEBI" id="CHEBI:456215"/>
        <dbReference type="EC" id="6.3.1.13"/>
    </reaction>
</comment>
<dbReference type="SUPFAM" id="SSF52374">
    <property type="entry name" value="Nucleotidylyl transferase"/>
    <property type="match status" value="1"/>
</dbReference>
<reference evidence="12 13" key="1">
    <citation type="submission" date="2018-10" db="EMBL/GenBank/DDBJ databases">
        <title>Isolation from soil.</title>
        <authorList>
            <person name="Hu J."/>
        </authorList>
    </citation>
    <scope>NUCLEOTIDE SEQUENCE [LARGE SCALE GENOMIC DNA]</scope>
    <source>
        <strain evidence="12 13">NEAU-Ht49</strain>
    </source>
</reference>
<dbReference type="RefSeq" id="WP_122198710.1">
    <property type="nucleotide sequence ID" value="NZ_JBHSKC010000037.1"/>
</dbReference>
<dbReference type="GO" id="GO:0004817">
    <property type="term" value="F:cysteine-tRNA ligase activity"/>
    <property type="evidence" value="ECO:0007669"/>
    <property type="project" value="TreeGrafter"/>
</dbReference>
<dbReference type="Gene3D" id="3.40.50.620">
    <property type="entry name" value="HUPs"/>
    <property type="match status" value="1"/>
</dbReference>
<feature type="short sequence motif" description="'ERGGDP' region" evidence="10">
    <location>
        <begin position="188"/>
        <end position="193"/>
    </location>
</feature>
<feature type="binding site" evidence="10">
    <location>
        <begin position="250"/>
        <end position="252"/>
    </location>
    <ligand>
        <name>L-cysteinyl-5'-AMP</name>
        <dbReference type="ChEBI" id="CHEBI:144924"/>
    </ligand>
</feature>
<organism evidence="12 13">
    <name type="scientific">Actinomadura harenae</name>
    <dbReference type="NCBI Taxonomy" id="2483351"/>
    <lineage>
        <taxon>Bacteria</taxon>
        <taxon>Bacillati</taxon>
        <taxon>Actinomycetota</taxon>
        <taxon>Actinomycetes</taxon>
        <taxon>Streptosporangiales</taxon>
        <taxon>Thermomonosporaceae</taxon>
        <taxon>Actinomadura</taxon>
    </lineage>
</organism>
<evidence type="ECO:0000256" key="10">
    <source>
        <dbReference type="HAMAP-Rule" id="MF_01697"/>
    </source>
</evidence>
<feature type="binding site" evidence="10">
    <location>
        <position position="257"/>
    </location>
    <ligand>
        <name>Zn(2+)</name>
        <dbReference type="ChEBI" id="CHEBI:29105"/>
    </ligand>
</feature>
<comment type="caution">
    <text evidence="12">The sequence shown here is derived from an EMBL/GenBank/DDBJ whole genome shotgun (WGS) entry which is preliminary data.</text>
</comment>
<dbReference type="HAMAP" id="MF_01697">
    <property type="entry name" value="MshC"/>
    <property type="match status" value="1"/>
</dbReference>
<evidence type="ECO:0000313" key="12">
    <source>
        <dbReference type="EMBL" id="RMI37811.1"/>
    </source>
</evidence>
<dbReference type="InterPro" id="IPR014729">
    <property type="entry name" value="Rossmann-like_a/b/a_fold"/>
</dbReference>
<keyword evidence="4 10" id="KW-0436">Ligase</keyword>
<evidence type="ECO:0000256" key="3">
    <source>
        <dbReference type="ARBA" id="ARBA00011245"/>
    </source>
</evidence>
<evidence type="ECO:0000256" key="5">
    <source>
        <dbReference type="ARBA" id="ARBA00022723"/>
    </source>
</evidence>
<dbReference type="GO" id="GO:0005524">
    <property type="term" value="F:ATP binding"/>
    <property type="evidence" value="ECO:0007669"/>
    <property type="project" value="UniProtKB-KW"/>
</dbReference>
<evidence type="ECO:0000256" key="2">
    <source>
        <dbReference type="ARBA" id="ARBA00007723"/>
    </source>
</evidence>
<feature type="binding site" evidence="10">
    <location>
        <begin position="48"/>
        <end position="51"/>
    </location>
    <ligand>
        <name>L-cysteinyl-5'-AMP</name>
        <dbReference type="ChEBI" id="CHEBI:144924"/>
    </ligand>
</feature>
<comment type="function">
    <text evidence="1 10">Catalyzes the ATP-dependent condensation of GlcN-Ins and L-cysteine to form L-Cys-GlcN-Ins.</text>
</comment>
<dbReference type="Proteomes" id="UP000282674">
    <property type="component" value="Unassembled WGS sequence"/>
</dbReference>
<dbReference type="Gene3D" id="1.20.120.640">
    <property type="entry name" value="Anticodon-binding domain of a subclass of class I aminoacyl-tRNA synthetases"/>
    <property type="match status" value="1"/>
</dbReference>
<comment type="cofactor">
    <cofactor evidence="10">
        <name>Zn(2+)</name>
        <dbReference type="ChEBI" id="CHEBI:29105"/>
    </cofactor>
    <text evidence="10">Binds 1 zinc ion per subunit.</text>
</comment>
<dbReference type="GO" id="GO:0035446">
    <property type="term" value="F:cysteine-glucosaminylinositol ligase activity"/>
    <property type="evidence" value="ECO:0007669"/>
    <property type="project" value="UniProtKB-UniRule"/>
</dbReference>
<dbReference type="InterPro" id="IPR017812">
    <property type="entry name" value="Mycothiol_ligase_MshC"/>
</dbReference>
<gene>
    <name evidence="10" type="primary">mshC</name>
    <name evidence="12" type="ORF">EBO15_34725</name>
</gene>
<dbReference type="NCBIfam" id="TIGR03447">
    <property type="entry name" value="mycothiol_MshC"/>
    <property type="match status" value="1"/>
</dbReference>
<dbReference type="EMBL" id="RFFG01000098">
    <property type="protein sequence ID" value="RMI37811.1"/>
    <property type="molecule type" value="Genomic_DNA"/>
</dbReference>
<feature type="binding site" evidence="10">
    <location>
        <position position="228"/>
    </location>
    <ligand>
        <name>L-cysteinyl-5'-AMP</name>
        <dbReference type="ChEBI" id="CHEBI:144924"/>
    </ligand>
</feature>
<evidence type="ECO:0000256" key="8">
    <source>
        <dbReference type="ARBA" id="ARBA00022840"/>
    </source>
</evidence>
<dbReference type="PANTHER" id="PTHR10890">
    <property type="entry name" value="CYSTEINYL-TRNA SYNTHETASE"/>
    <property type="match status" value="1"/>
</dbReference>
<dbReference type="OrthoDB" id="9815130at2"/>
<dbReference type="FunFam" id="3.40.50.620:FF:000134">
    <property type="entry name" value="L-cysteine:1D-myo-inositol 2-amino-2-deoxy-alpha-D-glucopyranoside ligase"/>
    <property type="match status" value="1"/>
</dbReference>
<feature type="binding site" evidence="10">
    <location>
        <position position="48"/>
    </location>
    <ligand>
        <name>Zn(2+)</name>
        <dbReference type="ChEBI" id="CHEBI:29105"/>
    </ligand>
</feature>
<dbReference type="EC" id="6.3.1.13" evidence="10"/>
<proteinExistence type="inferred from homology"/>
<evidence type="ECO:0000313" key="13">
    <source>
        <dbReference type="Proteomes" id="UP000282674"/>
    </source>
</evidence>
<keyword evidence="7 10" id="KW-0862">Zinc</keyword>
<dbReference type="AlphaFoldDB" id="A0A3M2LK50"/>